<accession>A0A2J6X2C9</accession>
<evidence type="ECO:0000313" key="3">
    <source>
        <dbReference type="Proteomes" id="UP000243376"/>
    </source>
</evidence>
<gene>
    <name evidence="2" type="ORF">C0184_11420</name>
</gene>
<comment type="caution">
    <text evidence="2">The sequence shown here is derived from an EMBL/GenBank/DDBJ whole genome shotgun (WGS) entry which is preliminary data.</text>
</comment>
<dbReference type="Proteomes" id="UP000243376">
    <property type="component" value="Unassembled WGS sequence"/>
</dbReference>
<organism evidence="2 3">
    <name type="scientific">Chloroflexus aggregans</name>
    <dbReference type="NCBI Taxonomy" id="152260"/>
    <lineage>
        <taxon>Bacteria</taxon>
        <taxon>Bacillati</taxon>
        <taxon>Chloroflexota</taxon>
        <taxon>Chloroflexia</taxon>
        <taxon>Chloroflexales</taxon>
        <taxon>Chloroflexineae</taxon>
        <taxon>Chloroflexaceae</taxon>
        <taxon>Chloroflexus</taxon>
    </lineage>
</organism>
<proteinExistence type="predicted"/>
<reference evidence="2 3" key="1">
    <citation type="submission" date="2018-01" db="EMBL/GenBank/DDBJ databases">
        <title>Metagenomic assembled genomes from two thermal pools in the Uzon Caldera, Kamchatka, Russia.</title>
        <authorList>
            <person name="Wilkins L."/>
            <person name="Ettinger C."/>
        </authorList>
    </citation>
    <scope>NUCLEOTIDE SEQUENCE [LARGE SCALE GENOMIC DNA]</scope>
    <source>
        <strain evidence="2">ZAV-02</strain>
    </source>
</reference>
<feature type="compositionally biased region" description="Basic and acidic residues" evidence="1">
    <location>
        <begin position="53"/>
        <end position="70"/>
    </location>
</feature>
<protein>
    <submittedName>
        <fullName evidence="2">Uncharacterized protein</fullName>
    </submittedName>
</protein>
<name>A0A2J6X2C9_9CHLR</name>
<feature type="region of interest" description="Disordered" evidence="1">
    <location>
        <begin position="45"/>
        <end position="70"/>
    </location>
</feature>
<dbReference type="AlphaFoldDB" id="A0A2J6X2C9"/>
<evidence type="ECO:0000256" key="1">
    <source>
        <dbReference type="SAM" id="MobiDB-lite"/>
    </source>
</evidence>
<evidence type="ECO:0000313" key="2">
    <source>
        <dbReference type="EMBL" id="PMP78065.1"/>
    </source>
</evidence>
<dbReference type="EMBL" id="PNIQ01000766">
    <property type="protein sequence ID" value="PMP78065.1"/>
    <property type="molecule type" value="Genomic_DNA"/>
</dbReference>
<sequence length="70" mass="7782">MVGCRLYEDAHSLVLSQTIGNISLTDLIDRNPIFVLLSTVTYASTQSVQPEQRSTRREHVTNPRDDGPAP</sequence>